<dbReference type="Proteomes" id="UP000828390">
    <property type="component" value="Unassembled WGS sequence"/>
</dbReference>
<accession>A0A9D4EHE5</accession>
<sequence length="99" mass="11281">MGENICDKLKFVKRDVFACGFMAKTTVSSRGKSEIRLIPNGSKVNSEYYINTVLQPFIRKDVPRLFLQGKHAMTFHQDSASSHTAKHTVDLKIKRLRPT</sequence>
<name>A0A9D4EHE5_DREPO</name>
<protein>
    <recommendedName>
        <fullName evidence="3">Transposase</fullName>
    </recommendedName>
</protein>
<evidence type="ECO:0008006" key="3">
    <source>
        <dbReference type="Google" id="ProtNLM"/>
    </source>
</evidence>
<dbReference type="InterPro" id="IPR036397">
    <property type="entry name" value="RNaseH_sf"/>
</dbReference>
<dbReference type="GO" id="GO:0003676">
    <property type="term" value="F:nucleic acid binding"/>
    <property type="evidence" value="ECO:0007669"/>
    <property type="project" value="InterPro"/>
</dbReference>
<proteinExistence type="predicted"/>
<organism evidence="1 2">
    <name type="scientific">Dreissena polymorpha</name>
    <name type="common">Zebra mussel</name>
    <name type="synonym">Mytilus polymorpha</name>
    <dbReference type="NCBI Taxonomy" id="45954"/>
    <lineage>
        <taxon>Eukaryota</taxon>
        <taxon>Metazoa</taxon>
        <taxon>Spiralia</taxon>
        <taxon>Lophotrochozoa</taxon>
        <taxon>Mollusca</taxon>
        <taxon>Bivalvia</taxon>
        <taxon>Autobranchia</taxon>
        <taxon>Heteroconchia</taxon>
        <taxon>Euheterodonta</taxon>
        <taxon>Imparidentia</taxon>
        <taxon>Neoheterodontei</taxon>
        <taxon>Myida</taxon>
        <taxon>Dreissenoidea</taxon>
        <taxon>Dreissenidae</taxon>
        <taxon>Dreissena</taxon>
    </lineage>
</organism>
<reference evidence="1" key="1">
    <citation type="journal article" date="2019" name="bioRxiv">
        <title>The Genome of the Zebra Mussel, Dreissena polymorpha: A Resource for Invasive Species Research.</title>
        <authorList>
            <person name="McCartney M.A."/>
            <person name="Auch B."/>
            <person name="Kono T."/>
            <person name="Mallez S."/>
            <person name="Zhang Y."/>
            <person name="Obille A."/>
            <person name="Becker A."/>
            <person name="Abrahante J.E."/>
            <person name="Garbe J."/>
            <person name="Badalamenti J.P."/>
            <person name="Herman A."/>
            <person name="Mangelson H."/>
            <person name="Liachko I."/>
            <person name="Sullivan S."/>
            <person name="Sone E.D."/>
            <person name="Koren S."/>
            <person name="Silverstein K.A.T."/>
            <person name="Beckman K.B."/>
            <person name="Gohl D.M."/>
        </authorList>
    </citation>
    <scope>NUCLEOTIDE SEQUENCE</scope>
    <source>
        <strain evidence="1">Duluth1</strain>
        <tissue evidence="1">Whole animal</tissue>
    </source>
</reference>
<evidence type="ECO:0000313" key="1">
    <source>
        <dbReference type="EMBL" id="KAH3778601.1"/>
    </source>
</evidence>
<evidence type="ECO:0000313" key="2">
    <source>
        <dbReference type="Proteomes" id="UP000828390"/>
    </source>
</evidence>
<reference evidence="1" key="2">
    <citation type="submission" date="2020-11" db="EMBL/GenBank/DDBJ databases">
        <authorList>
            <person name="McCartney M.A."/>
            <person name="Auch B."/>
            <person name="Kono T."/>
            <person name="Mallez S."/>
            <person name="Becker A."/>
            <person name="Gohl D.M."/>
            <person name="Silverstein K.A.T."/>
            <person name="Koren S."/>
            <person name="Bechman K.B."/>
            <person name="Herman A."/>
            <person name="Abrahante J.E."/>
            <person name="Garbe J."/>
        </authorList>
    </citation>
    <scope>NUCLEOTIDE SEQUENCE</scope>
    <source>
        <strain evidence="1">Duluth1</strain>
        <tissue evidence="1">Whole animal</tissue>
    </source>
</reference>
<keyword evidence="2" id="KW-1185">Reference proteome</keyword>
<dbReference type="Gene3D" id="3.30.420.10">
    <property type="entry name" value="Ribonuclease H-like superfamily/Ribonuclease H"/>
    <property type="match status" value="1"/>
</dbReference>
<dbReference type="AlphaFoldDB" id="A0A9D4EHE5"/>
<comment type="caution">
    <text evidence="1">The sequence shown here is derived from an EMBL/GenBank/DDBJ whole genome shotgun (WGS) entry which is preliminary data.</text>
</comment>
<gene>
    <name evidence="1" type="ORF">DPMN_180070</name>
</gene>
<dbReference type="EMBL" id="JAIWYP010000009">
    <property type="protein sequence ID" value="KAH3778601.1"/>
    <property type="molecule type" value="Genomic_DNA"/>
</dbReference>